<accession>A0A8J4UWD3</accession>
<evidence type="ECO:0000256" key="2">
    <source>
        <dbReference type="ARBA" id="ARBA00022837"/>
    </source>
</evidence>
<feature type="compositionally biased region" description="Low complexity" evidence="5">
    <location>
        <begin position="179"/>
        <end position="194"/>
    </location>
</feature>
<dbReference type="GO" id="GO:0005544">
    <property type="term" value="F:calcium-dependent phospholipid binding"/>
    <property type="evidence" value="ECO:0007669"/>
    <property type="project" value="UniProtKB-KW"/>
</dbReference>
<dbReference type="GO" id="GO:0005634">
    <property type="term" value="C:nucleus"/>
    <property type="evidence" value="ECO:0007669"/>
    <property type="project" value="TreeGrafter"/>
</dbReference>
<reference evidence="6" key="1">
    <citation type="submission" date="2020-01" db="EMBL/GenBank/DDBJ databases">
        <title>Development of genomics and gene disruption for Polysphondylium violaceum indicates a role for the polyketide synthase stlB in stalk morphogenesis.</title>
        <authorList>
            <person name="Narita B."/>
            <person name="Kawabe Y."/>
            <person name="Kin K."/>
            <person name="Saito T."/>
            <person name="Gibbs R."/>
            <person name="Kuspa A."/>
            <person name="Muzny D."/>
            <person name="Queller D."/>
            <person name="Richards S."/>
            <person name="Strassman J."/>
            <person name="Sucgang R."/>
            <person name="Worley K."/>
            <person name="Schaap P."/>
        </authorList>
    </citation>
    <scope>NUCLEOTIDE SEQUENCE</scope>
    <source>
        <strain evidence="6">QSvi11</strain>
    </source>
</reference>
<keyword evidence="2" id="KW-0106">Calcium</keyword>
<dbReference type="Proteomes" id="UP000695562">
    <property type="component" value="Unassembled WGS sequence"/>
</dbReference>
<feature type="compositionally biased region" description="Polar residues" evidence="5">
    <location>
        <begin position="233"/>
        <end position="245"/>
    </location>
</feature>
<dbReference type="PANTHER" id="PTHR10502:SF130">
    <property type="entry name" value="ANNEXIN I"/>
    <property type="match status" value="1"/>
</dbReference>
<dbReference type="GO" id="GO:0005737">
    <property type="term" value="C:cytoplasm"/>
    <property type="evidence" value="ECO:0007669"/>
    <property type="project" value="TreeGrafter"/>
</dbReference>
<dbReference type="GO" id="GO:0005509">
    <property type="term" value="F:calcium ion binding"/>
    <property type="evidence" value="ECO:0007669"/>
    <property type="project" value="InterPro"/>
</dbReference>
<proteinExistence type="predicted"/>
<dbReference type="Pfam" id="PF00191">
    <property type="entry name" value="Annexin"/>
    <property type="match status" value="4"/>
</dbReference>
<evidence type="ECO:0000313" key="6">
    <source>
        <dbReference type="EMBL" id="KAF2077431.1"/>
    </source>
</evidence>
<dbReference type="InterPro" id="IPR018502">
    <property type="entry name" value="Annexin_repeat"/>
</dbReference>
<feature type="compositionally biased region" description="Low complexity" evidence="5">
    <location>
        <begin position="273"/>
        <end position="293"/>
    </location>
</feature>
<dbReference type="GO" id="GO:0012506">
    <property type="term" value="C:vesicle membrane"/>
    <property type="evidence" value="ECO:0007669"/>
    <property type="project" value="TreeGrafter"/>
</dbReference>
<keyword evidence="1" id="KW-0677">Repeat</keyword>
<keyword evidence="3" id="KW-0041">Annexin</keyword>
<evidence type="ECO:0000256" key="3">
    <source>
        <dbReference type="ARBA" id="ARBA00023216"/>
    </source>
</evidence>
<dbReference type="FunFam" id="1.10.220.10:FF:000002">
    <property type="entry name" value="Annexin"/>
    <property type="match status" value="1"/>
</dbReference>
<dbReference type="SUPFAM" id="SSF47874">
    <property type="entry name" value="Annexin"/>
    <property type="match status" value="2"/>
</dbReference>
<name>A0A8J4UWD3_9MYCE</name>
<dbReference type="SMART" id="SM00335">
    <property type="entry name" value="ANX"/>
    <property type="match status" value="4"/>
</dbReference>
<evidence type="ECO:0008006" key="8">
    <source>
        <dbReference type="Google" id="ProtNLM"/>
    </source>
</evidence>
<evidence type="ECO:0000256" key="1">
    <source>
        <dbReference type="ARBA" id="ARBA00022737"/>
    </source>
</evidence>
<keyword evidence="4" id="KW-0111">Calcium/phospholipid-binding</keyword>
<dbReference type="GO" id="GO:0001786">
    <property type="term" value="F:phosphatidylserine binding"/>
    <property type="evidence" value="ECO:0007669"/>
    <property type="project" value="TreeGrafter"/>
</dbReference>
<protein>
    <recommendedName>
        <fullName evidence="8">Annexin</fullName>
    </recommendedName>
</protein>
<feature type="compositionally biased region" description="Low complexity" evidence="5">
    <location>
        <begin position="246"/>
        <end position="261"/>
    </location>
</feature>
<dbReference type="OrthoDB" id="37886at2759"/>
<dbReference type="GO" id="GO:0005886">
    <property type="term" value="C:plasma membrane"/>
    <property type="evidence" value="ECO:0007669"/>
    <property type="project" value="TreeGrafter"/>
</dbReference>
<comment type="caution">
    <text evidence="6">The sequence shown here is derived from an EMBL/GenBank/DDBJ whole genome shotgun (WGS) entry which is preliminary data.</text>
</comment>
<dbReference type="InterPro" id="IPR001464">
    <property type="entry name" value="Annexin"/>
</dbReference>
<dbReference type="PRINTS" id="PR00196">
    <property type="entry name" value="ANNEXIN"/>
</dbReference>
<dbReference type="PROSITE" id="PS51897">
    <property type="entry name" value="ANNEXIN_2"/>
    <property type="match status" value="3"/>
</dbReference>
<evidence type="ECO:0000256" key="5">
    <source>
        <dbReference type="SAM" id="MobiDB-lite"/>
    </source>
</evidence>
<dbReference type="AlphaFoldDB" id="A0A8J4UWD3"/>
<dbReference type="EMBL" id="AJWJ01000029">
    <property type="protein sequence ID" value="KAF2077431.1"/>
    <property type="molecule type" value="Genomic_DNA"/>
</dbReference>
<keyword evidence="7" id="KW-1185">Reference proteome</keyword>
<evidence type="ECO:0000313" key="7">
    <source>
        <dbReference type="Proteomes" id="UP000695562"/>
    </source>
</evidence>
<feature type="compositionally biased region" description="Low complexity" evidence="5">
    <location>
        <begin position="210"/>
        <end position="232"/>
    </location>
</feature>
<organism evidence="6 7">
    <name type="scientific">Polysphondylium violaceum</name>
    <dbReference type="NCBI Taxonomy" id="133409"/>
    <lineage>
        <taxon>Eukaryota</taxon>
        <taxon>Amoebozoa</taxon>
        <taxon>Evosea</taxon>
        <taxon>Eumycetozoa</taxon>
        <taxon>Dictyostelia</taxon>
        <taxon>Dictyosteliales</taxon>
        <taxon>Dictyosteliaceae</taxon>
        <taxon>Polysphondylium</taxon>
    </lineage>
</organism>
<sequence>MQPQSRADMEFFRNSPYDYGKITHNIHEDIEVLKGAFKGMSADETILINILGHRNWAERAEIVQEYTKKYDKDLVKEINSYTGGKLQKTLDALMTEPSIYDTIQLHEALEKKDSSAIIEILTTRTNAQKQQIQKIYMIKFSQHLDHSISSKTKGKFKDLAIALLADREASPSQSQMDKQTQPVNQQPPQQQQIPRDSPTSSSPQRPMESPQQQQLEQPQPQLALPATQQLEPSQEQSVSSMSDNSPKQVPHDQQPQQPSPQSNVSFEKESVSPRQQQSQEHIPQQYQQQQQPPMDSQDDLVTKDAHALYAAGEQKLGTDESVFIDIFSKRSLEHLRKVEDAYYRINVKRHTLFHAIEHEFINGKLKIALTDILLYATNPASYWANLFHRSLSGFFVKNTDLIRLTVTQCSNIDSIKEAYHTRYNRSLASDITHSISGSYKKVILDIVSF</sequence>
<evidence type="ECO:0000256" key="4">
    <source>
        <dbReference type="ARBA" id="ARBA00023302"/>
    </source>
</evidence>
<dbReference type="InterPro" id="IPR037104">
    <property type="entry name" value="Annexin_sf"/>
</dbReference>
<dbReference type="Gene3D" id="1.10.220.10">
    <property type="entry name" value="Annexin"/>
    <property type="match status" value="4"/>
</dbReference>
<gene>
    <name evidence="6" type="ORF">CYY_001280</name>
</gene>
<feature type="region of interest" description="Disordered" evidence="5">
    <location>
        <begin position="168"/>
        <end position="299"/>
    </location>
</feature>
<dbReference type="PANTHER" id="PTHR10502">
    <property type="entry name" value="ANNEXIN"/>
    <property type="match status" value="1"/>
</dbReference>